<dbReference type="Proteomes" id="UP000053257">
    <property type="component" value="Unassembled WGS sequence"/>
</dbReference>
<dbReference type="OrthoDB" id="3247971at2759"/>
<organism evidence="2 3">
    <name type="scientific">Phlebiopsis gigantea (strain 11061_1 CR5-6)</name>
    <name type="common">White-rot fungus</name>
    <name type="synonym">Peniophora gigantea</name>
    <dbReference type="NCBI Taxonomy" id="745531"/>
    <lineage>
        <taxon>Eukaryota</taxon>
        <taxon>Fungi</taxon>
        <taxon>Dikarya</taxon>
        <taxon>Basidiomycota</taxon>
        <taxon>Agaricomycotina</taxon>
        <taxon>Agaricomycetes</taxon>
        <taxon>Polyporales</taxon>
        <taxon>Phanerochaetaceae</taxon>
        <taxon>Phlebiopsis</taxon>
    </lineage>
</organism>
<evidence type="ECO:0000313" key="3">
    <source>
        <dbReference type="Proteomes" id="UP000053257"/>
    </source>
</evidence>
<feature type="compositionally biased region" description="Low complexity" evidence="1">
    <location>
        <begin position="18"/>
        <end position="28"/>
    </location>
</feature>
<feature type="region of interest" description="Disordered" evidence="1">
    <location>
        <begin position="1"/>
        <end position="75"/>
    </location>
</feature>
<evidence type="ECO:0000313" key="2">
    <source>
        <dbReference type="EMBL" id="KIP01115.1"/>
    </source>
</evidence>
<dbReference type="EMBL" id="KN840925">
    <property type="protein sequence ID" value="KIP01115.1"/>
    <property type="molecule type" value="Genomic_DNA"/>
</dbReference>
<sequence length="166" mass="18771">MPIHSSTVMSQKCKHSELSGSSALSAASTEPSPSTDADGDTGESSDVVEVSQPVKKKQNSHWTKDAFNEQWKTDERSNEQVLIGDTVKYQFVCKRNPHVCLSRARTDDSTTNLKRHVDSCEGKLAPRVQRIEEFAHGSTYDKSRFRFVLSMWCARRHRPYVIVQDP</sequence>
<keyword evidence="3" id="KW-1185">Reference proteome</keyword>
<evidence type="ECO:0000256" key="1">
    <source>
        <dbReference type="SAM" id="MobiDB-lite"/>
    </source>
</evidence>
<gene>
    <name evidence="2" type="ORF">PHLGIDRAFT_509997</name>
</gene>
<protein>
    <submittedName>
        <fullName evidence="2">Uncharacterized protein</fullName>
    </submittedName>
</protein>
<feature type="non-terminal residue" evidence="2">
    <location>
        <position position="166"/>
    </location>
</feature>
<feature type="compositionally biased region" description="Polar residues" evidence="1">
    <location>
        <begin position="1"/>
        <end position="10"/>
    </location>
</feature>
<reference evidence="2 3" key="1">
    <citation type="journal article" date="2014" name="PLoS Genet.">
        <title>Analysis of the Phlebiopsis gigantea genome, transcriptome and secretome provides insight into its pioneer colonization strategies of wood.</title>
        <authorList>
            <person name="Hori C."/>
            <person name="Ishida T."/>
            <person name="Igarashi K."/>
            <person name="Samejima M."/>
            <person name="Suzuki H."/>
            <person name="Master E."/>
            <person name="Ferreira P."/>
            <person name="Ruiz-Duenas F.J."/>
            <person name="Held B."/>
            <person name="Canessa P."/>
            <person name="Larrondo L.F."/>
            <person name="Schmoll M."/>
            <person name="Druzhinina I.S."/>
            <person name="Kubicek C.P."/>
            <person name="Gaskell J.A."/>
            <person name="Kersten P."/>
            <person name="St John F."/>
            <person name="Glasner J."/>
            <person name="Sabat G."/>
            <person name="Splinter BonDurant S."/>
            <person name="Syed K."/>
            <person name="Yadav J."/>
            <person name="Mgbeahuruike A.C."/>
            <person name="Kovalchuk A."/>
            <person name="Asiegbu F.O."/>
            <person name="Lackner G."/>
            <person name="Hoffmeister D."/>
            <person name="Rencoret J."/>
            <person name="Gutierrez A."/>
            <person name="Sun H."/>
            <person name="Lindquist E."/>
            <person name="Barry K."/>
            <person name="Riley R."/>
            <person name="Grigoriev I.V."/>
            <person name="Henrissat B."/>
            <person name="Kues U."/>
            <person name="Berka R.M."/>
            <person name="Martinez A.T."/>
            <person name="Covert S.F."/>
            <person name="Blanchette R.A."/>
            <person name="Cullen D."/>
        </authorList>
    </citation>
    <scope>NUCLEOTIDE SEQUENCE [LARGE SCALE GENOMIC DNA]</scope>
    <source>
        <strain evidence="2 3">11061_1 CR5-6</strain>
    </source>
</reference>
<accession>A0A0C3S133</accession>
<dbReference type="AlphaFoldDB" id="A0A0C3S133"/>
<dbReference type="HOGENOM" id="CLU_1603357_0_0_1"/>
<proteinExistence type="predicted"/>
<feature type="compositionally biased region" description="Basic and acidic residues" evidence="1">
    <location>
        <begin position="62"/>
        <end position="75"/>
    </location>
</feature>
<name>A0A0C3S133_PHLG1</name>